<feature type="compositionally biased region" description="Basic and acidic residues" evidence="1">
    <location>
        <begin position="172"/>
        <end position="181"/>
    </location>
</feature>
<dbReference type="KEGG" id="ctp:CTRG_00728"/>
<dbReference type="HOGENOM" id="CLU_273098_0_0_1"/>
<accession>C5M3T9</accession>
<feature type="compositionally biased region" description="Acidic residues" evidence="1">
    <location>
        <begin position="95"/>
        <end position="104"/>
    </location>
</feature>
<sequence>MSESLQPDQSIGEDLDLENAIGDVFDQFDFNPTDNNNDQNKEQEEQLPIEQHQEEEEVPNKEEEPQEDIELDLDDVIGDAFNDVFGGTNSKQQQQEEEEEEELQEDKANEVDHLEDAIGEAFSGVFGETTHDKETVQETRSTTLLERAEQEEEEKEKEKEKSHQDDETDNANEQKSDSHYDEPDDEDLEDLIGQAFDNVTSLPEKSPKEPESTQPDKEELPARESTNEEQPNDLPREKPTEEQTIEEHSTDEKATEGPEPKETNLLEESKSNEQESEPKPVEKELPEKEEPELKDNTAHEAESNEDLEDLDLAIGQAFQNAISGGPENTGPVKEPQSVKSNENEDEQDEQEVDLDEAIGDAFKDLMSSDKAKEATDDVPAPTKDQDKTEIPAAVPTEDKSDDDMDLDEAIGDVFNNILGNKEKETPKPIENVPSTTLKEAVSVVSKPSVEDSSTDAIDLDAAIGDAFNDILGGGEKDDTSIPSSTVNDAKRQESKEKATIDIDSMDLDKAIGAAFEHLIDKDAHSTPIQKEISAKDSIDEDIDLDAAIGNAFKNVLPQSGKDKSLPLPPDETDNALENAIGEAFKSLSTSAKKDDQPNDDDLNALIAQSFQQALKAPKGKKKQQPRNEDMESAITQAFKSVMAAKKAPQLTSREIAIRNLAVEISHQVQDHLKDDKFNPPLPFIPGLPQLDAGVLEHFQKEAYTDDNKDANENGRLQSAISNAMKTADIQAGGIADLEQLEMNDILQNAFKMALEHPQELLSNLELEPSIQVPPLTTTRPIPPRRPKFASPKPTAGPSFKSYPRSAPVVTTPRPQPPKPTATIPRPPATRPSVVTAEAQRKPSLLSNPAVTSQLTTVISSLTSRINSGELSDANILQVIRQMTEELASGGSLTPFLKKSTAIEDVVASYRDNARQDMLKALQLTKIFIETKLGDDSNKVENKKSVDLLTTIITAFDPIGYAKSVVKEIKDDEVGAIFVYFNEVMNVFLKNCHSSRFSPAIVKNIKEIQEKLPTKNITNVQSEVDKMSKDEKLTKPLTDLFNLLAGSSLLDNSQAMLISSVAALSVTGFVYKETTKSNNDSVINAVSKIVKDIITNTPGMAITDGTTASASTTKRISDLILAGDRRRTKIDPEQIKIAVNGSNKENQEEQNNSWNSQSIATAAASIRIPQYRRPSAIDKNHIPHKPALTLPKNSPFISNKFSSNLQQPLQISNSTNSNGGGVGIATGGGGGIGNRLKRPGSFQRPANAKSKTTSLGFPKLYSTSIKYN</sequence>
<feature type="compositionally biased region" description="Pro residues" evidence="1">
    <location>
        <begin position="813"/>
        <end position="829"/>
    </location>
</feature>
<feature type="compositionally biased region" description="Basic and acidic residues" evidence="1">
    <location>
        <begin position="361"/>
        <end position="375"/>
    </location>
</feature>
<feature type="compositionally biased region" description="Acidic residues" evidence="1">
    <location>
        <begin position="64"/>
        <end position="77"/>
    </location>
</feature>
<reference evidence="2 3" key="1">
    <citation type="journal article" date="2009" name="Nature">
        <title>Evolution of pathogenicity and sexual reproduction in eight Candida genomes.</title>
        <authorList>
            <person name="Butler G."/>
            <person name="Rasmussen M.D."/>
            <person name="Lin M.F."/>
            <person name="Santos M.A."/>
            <person name="Sakthikumar S."/>
            <person name="Munro C.A."/>
            <person name="Rheinbay E."/>
            <person name="Grabherr M."/>
            <person name="Forche A."/>
            <person name="Reedy J.L."/>
            <person name="Agrafioti I."/>
            <person name="Arnaud M.B."/>
            <person name="Bates S."/>
            <person name="Brown A.J."/>
            <person name="Brunke S."/>
            <person name="Costanzo M.C."/>
            <person name="Fitzpatrick D.A."/>
            <person name="de Groot P.W."/>
            <person name="Harris D."/>
            <person name="Hoyer L.L."/>
            <person name="Hube B."/>
            <person name="Klis F.M."/>
            <person name="Kodira C."/>
            <person name="Lennard N."/>
            <person name="Logue M.E."/>
            <person name="Martin R."/>
            <person name="Neiman A.M."/>
            <person name="Nikolaou E."/>
            <person name="Quail M.A."/>
            <person name="Quinn J."/>
            <person name="Santos M.C."/>
            <person name="Schmitzberger F.F."/>
            <person name="Sherlock G."/>
            <person name="Shah P."/>
            <person name="Silverstein K.A."/>
            <person name="Skrzypek M.S."/>
            <person name="Soll D."/>
            <person name="Staggs R."/>
            <person name="Stansfield I."/>
            <person name="Stumpf M.P."/>
            <person name="Sudbery P.E."/>
            <person name="Srikantha T."/>
            <person name="Zeng Q."/>
            <person name="Berman J."/>
            <person name="Berriman M."/>
            <person name="Heitman J."/>
            <person name="Gow N.A."/>
            <person name="Lorenz M.C."/>
            <person name="Birren B.W."/>
            <person name="Kellis M."/>
            <person name="Cuomo C.A."/>
        </authorList>
    </citation>
    <scope>NUCLEOTIDE SEQUENCE [LARGE SCALE GENOMIC DNA]</scope>
    <source>
        <strain evidence="3">ATCC MYA-3404 / T1</strain>
    </source>
</reference>
<feature type="region of interest" description="Disordered" evidence="1">
    <location>
        <begin position="1211"/>
        <end position="1252"/>
    </location>
</feature>
<feature type="compositionally biased region" description="Gly residues" evidence="1">
    <location>
        <begin position="1217"/>
        <end position="1232"/>
    </location>
</feature>
<dbReference type="EMBL" id="GG692395">
    <property type="protein sequence ID" value="EER35989.1"/>
    <property type="molecule type" value="Genomic_DNA"/>
</dbReference>
<dbReference type="eggNOG" id="ENOG502S97X">
    <property type="taxonomic scope" value="Eukaryota"/>
</dbReference>
<feature type="compositionally biased region" description="Basic and acidic residues" evidence="1">
    <location>
        <begin position="234"/>
        <end position="302"/>
    </location>
</feature>
<feature type="compositionally biased region" description="Basic and acidic residues" evidence="1">
    <location>
        <begin position="205"/>
        <end position="226"/>
    </location>
</feature>
<gene>
    <name evidence="2" type="ORF">CTRG_00728</name>
</gene>
<dbReference type="OrthoDB" id="5595797at2759"/>
<dbReference type="AlphaFoldDB" id="C5M3T9"/>
<feature type="region of interest" description="Disordered" evidence="1">
    <location>
        <begin position="1"/>
        <end position="406"/>
    </location>
</feature>
<dbReference type="Proteomes" id="UP000002037">
    <property type="component" value="Unassembled WGS sequence"/>
</dbReference>
<evidence type="ECO:0000256" key="1">
    <source>
        <dbReference type="SAM" id="MobiDB-lite"/>
    </source>
</evidence>
<protein>
    <submittedName>
        <fullName evidence="2">Uncharacterized protein</fullName>
    </submittedName>
</protein>
<dbReference type="VEuPathDB" id="FungiDB:CTRG_00728"/>
<feature type="region of interest" description="Disordered" evidence="1">
    <location>
        <begin position="771"/>
        <end position="841"/>
    </location>
</feature>
<name>C5M3T9_CANTT</name>
<dbReference type="RefSeq" id="XP_002545947.1">
    <property type="nucleotide sequence ID" value="XM_002545901.1"/>
</dbReference>
<feature type="compositionally biased region" description="Basic and acidic residues" evidence="1">
    <location>
        <begin position="105"/>
        <end position="116"/>
    </location>
</feature>
<proteinExistence type="predicted"/>
<keyword evidence="3" id="KW-1185">Reference proteome</keyword>
<dbReference type="GeneID" id="8296883"/>
<feature type="compositionally biased region" description="Basic and acidic residues" evidence="1">
    <location>
        <begin position="488"/>
        <end position="497"/>
    </location>
</feature>
<feature type="compositionally biased region" description="Basic and acidic residues" evidence="1">
    <location>
        <begin position="156"/>
        <end position="165"/>
    </location>
</feature>
<evidence type="ECO:0000313" key="3">
    <source>
        <dbReference type="Proteomes" id="UP000002037"/>
    </source>
</evidence>
<feature type="compositionally biased region" description="Acidic residues" evidence="1">
    <location>
        <begin position="343"/>
        <end position="358"/>
    </location>
</feature>
<evidence type="ECO:0000313" key="2">
    <source>
        <dbReference type="EMBL" id="EER35989.1"/>
    </source>
</evidence>
<feature type="region of interest" description="Disordered" evidence="1">
    <location>
        <begin position="473"/>
        <end position="497"/>
    </location>
</feature>
<organism evidence="2 3">
    <name type="scientific">Candida tropicalis (strain ATCC MYA-3404 / T1)</name>
    <name type="common">Yeast</name>
    <dbReference type="NCBI Taxonomy" id="294747"/>
    <lineage>
        <taxon>Eukaryota</taxon>
        <taxon>Fungi</taxon>
        <taxon>Dikarya</taxon>
        <taxon>Ascomycota</taxon>
        <taxon>Saccharomycotina</taxon>
        <taxon>Pichiomycetes</taxon>
        <taxon>Debaryomycetaceae</taxon>
        <taxon>Candida/Lodderomyces clade</taxon>
        <taxon>Candida</taxon>
    </lineage>
</organism>